<dbReference type="PROSITE" id="PS50902">
    <property type="entry name" value="FLAVODOXIN_LIKE"/>
    <property type="match status" value="1"/>
</dbReference>
<protein>
    <recommendedName>
        <fullName evidence="3">Flavodoxin-like domain-containing protein</fullName>
    </recommendedName>
</protein>
<evidence type="ECO:0000256" key="2">
    <source>
        <dbReference type="SAM" id="MobiDB-lite"/>
    </source>
</evidence>
<evidence type="ECO:0000259" key="3">
    <source>
        <dbReference type="PROSITE" id="PS50902"/>
    </source>
</evidence>
<feature type="domain" description="Flavodoxin-like" evidence="3">
    <location>
        <begin position="186"/>
        <end position="359"/>
    </location>
</feature>
<dbReference type="EMBL" id="HBKQ01038741">
    <property type="protein sequence ID" value="CAE2260980.1"/>
    <property type="molecule type" value="Transcribed_RNA"/>
</dbReference>
<feature type="compositionally biased region" description="Low complexity" evidence="2">
    <location>
        <begin position="9"/>
        <end position="21"/>
    </location>
</feature>
<dbReference type="InterPro" id="IPR001094">
    <property type="entry name" value="Flavdoxin-like"/>
</dbReference>
<keyword evidence="1" id="KW-0285">Flavoprotein</keyword>
<evidence type="ECO:0000313" key="4">
    <source>
        <dbReference type="EMBL" id="CAE2260980.1"/>
    </source>
</evidence>
<dbReference type="GO" id="GO:0010181">
    <property type="term" value="F:FMN binding"/>
    <property type="evidence" value="ECO:0007669"/>
    <property type="project" value="InterPro"/>
</dbReference>
<feature type="region of interest" description="Disordered" evidence="2">
    <location>
        <begin position="123"/>
        <end position="144"/>
    </location>
</feature>
<feature type="compositionally biased region" description="Basic and acidic residues" evidence="2">
    <location>
        <begin position="22"/>
        <end position="32"/>
    </location>
</feature>
<feature type="region of interest" description="Disordered" evidence="2">
    <location>
        <begin position="272"/>
        <end position="292"/>
    </location>
</feature>
<dbReference type="SUPFAM" id="SSF52218">
    <property type="entry name" value="Flavoproteins"/>
    <property type="match status" value="1"/>
</dbReference>
<feature type="compositionally biased region" description="Acidic residues" evidence="2">
    <location>
        <begin position="133"/>
        <end position="143"/>
    </location>
</feature>
<dbReference type="Gene3D" id="3.40.50.360">
    <property type="match status" value="1"/>
</dbReference>
<feature type="region of interest" description="Disordered" evidence="2">
    <location>
        <begin position="368"/>
        <end position="395"/>
    </location>
</feature>
<dbReference type="GO" id="GO:0004783">
    <property type="term" value="F:sulfite reductase (NADPH) activity"/>
    <property type="evidence" value="ECO:0007669"/>
    <property type="project" value="TreeGrafter"/>
</dbReference>
<evidence type="ECO:0000256" key="1">
    <source>
        <dbReference type="ARBA" id="ARBA00022630"/>
    </source>
</evidence>
<dbReference type="InterPro" id="IPR008254">
    <property type="entry name" value="Flavodoxin/NO_synth"/>
</dbReference>
<organism evidence="4">
    <name type="scientific">Odontella aurita</name>
    <dbReference type="NCBI Taxonomy" id="265563"/>
    <lineage>
        <taxon>Eukaryota</taxon>
        <taxon>Sar</taxon>
        <taxon>Stramenopiles</taxon>
        <taxon>Ochrophyta</taxon>
        <taxon>Bacillariophyta</taxon>
        <taxon>Mediophyceae</taxon>
        <taxon>Biddulphiophycidae</taxon>
        <taxon>Eupodiscales</taxon>
        <taxon>Odontellaceae</taxon>
        <taxon>Odontella</taxon>
    </lineage>
</organism>
<dbReference type="GO" id="GO:0050660">
    <property type="term" value="F:flavin adenine dinucleotide binding"/>
    <property type="evidence" value="ECO:0007669"/>
    <property type="project" value="TreeGrafter"/>
</dbReference>
<dbReference type="GO" id="GO:0005829">
    <property type="term" value="C:cytosol"/>
    <property type="evidence" value="ECO:0007669"/>
    <property type="project" value="TreeGrafter"/>
</dbReference>
<dbReference type="AlphaFoldDB" id="A0A7S4JED3"/>
<accession>A0A7S4JED3</accession>
<dbReference type="PANTHER" id="PTHR19384">
    <property type="entry name" value="NITRIC OXIDE SYNTHASE-RELATED"/>
    <property type="match status" value="1"/>
</dbReference>
<feature type="compositionally biased region" description="Basic and acidic residues" evidence="2">
    <location>
        <begin position="280"/>
        <end position="290"/>
    </location>
</feature>
<feature type="region of interest" description="Disordered" evidence="2">
    <location>
        <begin position="1"/>
        <end position="71"/>
    </location>
</feature>
<reference evidence="4" key="1">
    <citation type="submission" date="2021-01" db="EMBL/GenBank/DDBJ databases">
        <authorList>
            <person name="Corre E."/>
            <person name="Pelletier E."/>
            <person name="Niang G."/>
            <person name="Scheremetjew M."/>
            <person name="Finn R."/>
            <person name="Kale V."/>
            <person name="Holt S."/>
            <person name="Cochrane G."/>
            <person name="Meng A."/>
            <person name="Brown T."/>
            <person name="Cohen L."/>
        </authorList>
    </citation>
    <scope>NUCLEOTIDE SEQUENCE</scope>
    <source>
        <strain evidence="4">Isolate 1302-5</strain>
    </source>
</reference>
<sequence length="395" mass="41262">MSNDEQQGPAATAAPASPEQASPRDDDGERKPLAQVRSSPVVHDDGDAPASSSAPRDGFRRTDPSEVVTPKEAAASLNEALSLLKKASDPNMPWEDARRVLDVTGDALDVAGLALRAAEEGDGAGAVGGVHDGDDDDDDDDGGLGEVQWLSVMVSAARSRLLGGAYVDAKRKDPPPLPPGGTNDVPLIVWASQTGTAEEFASSLVYTLKNGGSNRGGKKKRIDVVDMMEAKLEDVVTRKRAYFVVSTFGIGRPPKKAEAFYASLQLYRGAATKGSGSKAGDARDGKESQGDFRPLAGTEVAVAALGDSRFKDFAAFGINLAQELQALGARPIIKVTTLDGKDGPEAQEAEFQNWEDLILRIENARSGDVGAMPQAGSRGASPQGREGGSSCCVIS</sequence>
<proteinExistence type="predicted"/>
<name>A0A7S4JED3_9STRA</name>
<dbReference type="InterPro" id="IPR029039">
    <property type="entry name" value="Flavoprotein-like_sf"/>
</dbReference>
<gene>
    <name evidence="4" type="ORF">OAUR00152_LOCUS26806</name>
</gene>
<dbReference type="PANTHER" id="PTHR19384:SF109">
    <property type="entry name" value="SULFITE REDUCTASE [NADPH] FLAVOPROTEIN COMPONENT"/>
    <property type="match status" value="1"/>
</dbReference>
<dbReference type="PRINTS" id="PR00369">
    <property type="entry name" value="FLAVODOXIN"/>
</dbReference>
<dbReference type="Pfam" id="PF00258">
    <property type="entry name" value="Flavodoxin_1"/>
    <property type="match status" value="1"/>
</dbReference>